<organism evidence="10 11">
    <name type="scientific">Absicoccus intestinalis</name>
    <dbReference type="NCBI Taxonomy" id="2926319"/>
    <lineage>
        <taxon>Bacteria</taxon>
        <taxon>Bacillati</taxon>
        <taxon>Bacillota</taxon>
        <taxon>Erysipelotrichia</taxon>
        <taxon>Erysipelotrichales</taxon>
        <taxon>Erysipelotrichaceae</taxon>
        <taxon>Absicoccus</taxon>
    </lineage>
</organism>
<keyword evidence="8" id="KW-0464">Manganese</keyword>
<evidence type="ECO:0000256" key="2">
    <source>
        <dbReference type="ARBA" id="ARBA00022723"/>
    </source>
</evidence>
<keyword evidence="3 10" id="KW-0255">Endonuclease</keyword>
<evidence type="ECO:0000256" key="4">
    <source>
        <dbReference type="ARBA" id="ARBA00022801"/>
    </source>
</evidence>
<keyword evidence="11" id="KW-1185">Reference proteome</keyword>
<evidence type="ECO:0000256" key="5">
    <source>
        <dbReference type="ARBA" id="ARBA00022842"/>
    </source>
</evidence>
<comment type="subunit">
    <text evidence="9">Homodimer, forms a heterotetramer with a Cas2 homodimer.</text>
</comment>
<comment type="caution">
    <text evidence="10">The sequence shown here is derived from an EMBL/GenBank/DDBJ whole genome shotgun (WGS) entry which is preliminary data.</text>
</comment>
<evidence type="ECO:0000256" key="9">
    <source>
        <dbReference type="ARBA" id="ARBA00038592"/>
    </source>
</evidence>
<evidence type="ECO:0000256" key="8">
    <source>
        <dbReference type="ARBA" id="ARBA00023211"/>
    </source>
</evidence>
<evidence type="ECO:0000313" key="10">
    <source>
        <dbReference type="EMBL" id="MDX8417775.1"/>
    </source>
</evidence>
<dbReference type="InterPro" id="IPR002729">
    <property type="entry name" value="CRISPR-assoc_Cas1"/>
</dbReference>
<reference evidence="10 11" key="1">
    <citation type="submission" date="2022-03" db="EMBL/GenBank/DDBJ databases">
        <title>Novel taxa within the pig intestine.</title>
        <authorList>
            <person name="Wylensek D."/>
            <person name="Bishof K."/>
            <person name="Afrizal A."/>
            <person name="Clavel T."/>
        </authorList>
    </citation>
    <scope>NUCLEOTIDE SEQUENCE [LARGE SCALE GENOMIC DNA]</scope>
    <source>
        <strain evidence="10 11">Cla-KB-P134</strain>
    </source>
</reference>
<dbReference type="RefSeq" id="WP_320326049.1">
    <property type="nucleotide sequence ID" value="NZ_JALBUS010000012.1"/>
</dbReference>
<sequence length="299" mass="34585">MHQRILEITNPCELHIQNYQLKIIQEDQIFFVPIHELSIIIAQGQNIRLSTNDLSILAENHVLFLTLNQKYLPSTMTLSFINNSRQSITMEKQLLLSKRKRNILWNQIISCKIYNQASVLRLLEKTGVQEIVSYSKQIHYGDRENVEALAAHKYFQYYYPGLNRRCESAVNSRLNYGYSIVRGCVAKSLAAHGFLLSKGIHHESSLNALNHVDDMIEPFRAFVDLNSTRIQSNQIRLTREERKILMETLYMECKIDNKYTTVQNAIEIMVFRGPEISPSENGTNSNFVKYIIDEAGVKL</sequence>
<name>A0ABU4WQF7_9FIRM</name>
<dbReference type="PANTHER" id="PTHR34353:SF2">
    <property type="entry name" value="CRISPR-ASSOCIATED ENDONUCLEASE CAS1 1"/>
    <property type="match status" value="1"/>
</dbReference>
<dbReference type="PANTHER" id="PTHR34353">
    <property type="entry name" value="CRISPR-ASSOCIATED ENDONUCLEASE CAS1 1"/>
    <property type="match status" value="1"/>
</dbReference>
<dbReference type="InterPro" id="IPR050646">
    <property type="entry name" value="Cas1"/>
</dbReference>
<evidence type="ECO:0000256" key="3">
    <source>
        <dbReference type="ARBA" id="ARBA00022759"/>
    </source>
</evidence>
<protein>
    <submittedName>
        <fullName evidence="10">Type II CRISPR-associated endonuclease Cas1</fullName>
    </submittedName>
</protein>
<dbReference type="EMBL" id="JALBUS010000012">
    <property type="protein sequence ID" value="MDX8417775.1"/>
    <property type="molecule type" value="Genomic_DNA"/>
</dbReference>
<evidence type="ECO:0000256" key="1">
    <source>
        <dbReference type="ARBA" id="ARBA00022722"/>
    </source>
</evidence>
<keyword evidence="6" id="KW-0051">Antiviral defense</keyword>
<dbReference type="Pfam" id="PF01867">
    <property type="entry name" value="Cas_Cas1"/>
    <property type="match status" value="1"/>
</dbReference>
<gene>
    <name evidence="10" type="primary">cas1</name>
    <name evidence="10" type="ORF">MOZ64_07960</name>
</gene>
<dbReference type="Proteomes" id="UP001285244">
    <property type="component" value="Unassembled WGS sequence"/>
</dbReference>
<evidence type="ECO:0000256" key="6">
    <source>
        <dbReference type="ARBA" id="ARBA00023118"/>
    </source>
</evidence>
<evidence type="ECO:0000256" key="7">
    <source>
        <dbReference type="ARBA" id="ARBA00023125"/>
    </source>
</evidence>
<evidence type="ECO:0000313" key="11">
    <source>
        <dbReference type="Proteomes" id="UP001285244"/>
    </source>
</evidence>
<proteinExistence type="predicted"/>
<dbReference type="InterPro" id="IPR019855">
    <property type="entry name" value="CRISPR-assoc_Cas1_NMENI"/>
</dbReference>
<keyword evidence="5" id="KW-0460">Magnesium</keyword>
<keyword evidence="7" id="KW-0238">DNA-binding</keyword>
<dbReference type="GO" id="GO:0004519">
    <property type="term" value="F:endonuclease activity"/>
    <property type="evidence" value="ECO:0007669"/>
    <property type="project" value="UniProtKB-KW"/>
</dbReference>
<dbReference type="Gene3D" id="1.20.120.920">
    <property type="entry name" value="CRISPR-associated endonuclease Cas1, C-terminal domain"/>
    <property type="match status" value="1"/>
</dbReference>
<accession>A0ABU4WQF7</accession>
<keyword evidence="2" id="KW-0479">Metal-binding</keyword>
<keyword evidence="4" id="KW-0378">Hydrolase</keyword>
<dbReference type="NCBIfam" id="TIGR03639">
    <property type="entry name" value="cas1_NMENI"/>
    <property type="match status" value="1"/>
</dbReference>
<keyword evidence="1" id="KW-0540">Nuclease</keyword>
<dbReference type="InterPro" id="IPR042206">
    <property type="entry name" value="CRISPR-assoc_Cas1_C"/>
</dbReference>